<dbReference type="InterPro" id="IPR004117">
    <property type="entry name" value="7tm6_olfct_rcpt"/>
</dbReference>
<name>A0A385H608_9HEMI</name>
<keyword evidence="9 10" id="KW-0807">Transducer</keyword>
<keyword evidence="8 10" id="KW-0675">Receptor</keyword>
<dbReference type="PANTHER" id="PTHR21137:SF35">
    <property type="entry name" value="ODORANT RECEPTOR 19A-RELATED"/>
    <property type="match status" value="1"/>
</dbReference>
<dbReference type="EMBL" id="MG204651">
    <property type="protein sequence ID" value="AXX83017.1"/>
    <property type="molecule type" value="mRNA"/>
</dbReference>
<evidence type="ECO:0000256" key="10">
    <source>
        <dbReference type="RuleBase" id="RU351113"/>
    </source>
</evidence>
<keyword evidence="6" id="KW-1133">Transmembrane helix</keyword>
<gene>
    <name evidence="11" type="primary">OR16</name>
</gene>
<evidence type="ECO:0000256" key="7">
    <source>
        <dbReference type="ARBA" id="ARBA00023136"/>
    </source>
</evidence>
<evidence type="ECO:0000256" key="4">
    <source>
        <dbReference type="ARBA" id="ARBA00022692"/>
    </source>
</evidence>
<dbReference type="AlphaFoldDB" id="A0A385H608"/>
<keyword evidence="2" id="KW-1003">Cell membrane</keyword>
<keyword evidence="4" id="KW-0812">Transmembrane</keyword>
<evidence type="ECO:0000256" key="8">
    <source>
        <dbReference type="ARBA" id="ARBA00023170"/>
    </source>
</evidence>
<keyword evidence="3 10" id="KW-0716">Sensory transduction</keyword>
<keyword evidence="7" id="KW-0472">Membrane</keyword>
<accession>A0A385H608</accession>
<dbReference type="PANTHER" id="PTHR21137">
    <property type="entry name" value="ODORANT RECEPTOR"/>
    <property type="match status" value="1"/>
</dbReference>
<proteinExistence type="evidence at transcript level"/>
<reference evidence="11" key="1">
    <citation type="submission" date="2017-10" db="EMBL/GenBank/DDBJ databases">
        <authorList>
            <person name="Banno H."/>
            <person name="Chua N.-H."/>
        </authorList>
    </citation>
    <scope>NUCLEOTIDE SEQUENCE</scope>
</reference>
<evidence type="ECO:0000313" key="11">
    <source>
        <dbReference type="EMBL" id="AXX83017.1"/>
    </source>
</evidence>
<sequence length="379" mass="43544">MERVSLADVTGMKFLPYHDKMLFLIGITLTRAKEKLYVVFLQVIYTTISLGCVVMVFIFSLRAVIHHAIRGNVNLVALGLVRMVICLSTIEKYVVAMKCKENIIRVGEFMQRNRLLGRKEGSTVETIIKHCTINFYYGVAFIYFAWMVFPYIPKYGPEAPPVEFPFSDRINNMIDFPINFIANNFIVVNTTFVCSCAYKSMAFLLAQLQDLKREIKSIRREDSGRAIKAAIERHNEIIKLYLDVNNIMSGIFLFQIIVSTILNPVFIFALQFLGHGSRNVTHNLPMGFVVTIEFTIMCKLGEDISQEFLDIHRAIYSIPWHVFNQKEKRAIMMIQEMAKKKLRILGGGVYGADLHTYLQVFHNAFSFFVLIKTVLSKNN</sequence>
<comment type="similarity">
    <text evidence="10">Belongs to the insect chemoreceptor superfamily. Heteromeric odorant receptor channel (TC 1.A.69) family.</text>
</comment>
<dbReference type="GO" id="GO:0004984">
    <property type="term" value="F:olfactory receptor activity"/>
    <property type="evidence" value="ECO:0007669"/>
    <property type="project" value="InterPro"/>
</dbReference>
<evidence type="ECO:0000256" key="5">
    <source>
        <dbReference type="ARBA" id="ARBA00022725"/>
    </source>
</evidence>
<dbReference type="Pfam" id="PF02949">
    <property type="entry name" value="7tm_6"/>
    <property type="match status" value="1"/>
</dbReference>
<evidence type="ECO:0000256" key="3">
    <source>
        <dbReference type="ARBA" id="ARBA00022606"/>
    </source>
</evidence>
<keyword evidence="5 10" id="KW-0552">Olfaction</keyword>
<comment type="subcellular location">
    <subcellularLocation>
        <location evidence="1 10">Cell membrane</location>
        <topology evidence="1 10">Multi-pass membrane protein</topology>
    </subcellularLocation>
</comment>
<organism evidence="11">
    <name type="scientific">Yemma signatus</name>
    <dbReference type="NCBI Taxonomy" id="300820"/>
    <lineage>
        <taxon>Eukaryota</taxon>
        <taxon>Metazoa</taxon>
        <taxon>Ecdysozoa</taxon>
        <taxon>Arthropoda</taxon>
        <taxon>Hexapoda</taxon>
        <taxon>Insecta</taxon>
        <taxon>Pterygota</taxon>
        <taxon>Neoptera</taxon>
        <taxon>Paraneoptera</taxon>
        <taxon>Hemiptera</taxon>
        <taxon>Heteroptera</taxon>
        <taxon>Panheteroptera</taxon>
        <taxon>Pentatomomorpha</taxon>
        <taxon>Lygaeoidea</taxon>
        <taxon>Berytidae</taxon>
        <taxon>Yemma</taxon>
    </lineage>
</organism>
<dbReference type="GO" id="GO:0005549">
    <property type="term" value="F:odorant binding"/>
    <property type="evidence" value="ECO:0007669"/>
    <property type="project" value="InterPro"/>
</dbReference>
<evidence type="ECO:0000256" key="2">
    <source>
        <dbReference type="ARBA" id="ARBA00022475"/>
    </source>
</evidence>
<evidence type="ECO:0000256" key="9">
    <source>
        <dbReference type="ARBA" id="ARBA00023224"/>
    </source>
</evidence>
<dbReference type="GO" id="GO:0005886">
    <property type="term" value="C:plasma membrane"/>
    <property type="evidence" value="ECO:0007669"/>
    <property type="project" value="UniProtKB-SubCell"/>
</dbReference>
<protein>
    <recommendedName>
        <fullName evidence="10">Odorant receptor</fullName>
    </recommendedName>
</protein>
<dbReference type="GO" id="GO:0007165">
    <property type="term" value="P:signal transduction"/>
    <property type="evidence" value="ECO:0007669"/>
    <property type="project" value="UniProtKB-KW"/>
</dbReference>
<evidence type="ECO:0000256" key="1">
    <source>
        <dbReference type="ARBA" id="ARBA00004651"/>
    </source>
</evidence>
<evidence type="ECO:0000256" key="6">
    <source>
        <dbReference type="ARBA" id="ARBA00022989"/>
    </source>
</evidence>